<reference evidence="4" key="1">
    <citation type="journal article" date="2019" name="Int. J. Syst. Evol. Microbiol.">
        <title>The Global Catalogue of Microorganisms (GCM) 10K type strain sequencing project: providing services to taxonomists for standard genome sequencing and annotation.</title>
        <authorList>
            <consortium name="The Broad Institute Genomics Platform"/>
            <consortium name="The Broad Institute Genome Sequencing Center for Infectious Disease"/>
            <person name="Wu L."/>
            <person name="Ma J."/>
        </authorList>
    </citation>
    <scope>NUCLEOTIDE SEQUENCE [LARGE SCALE GENOMIC DNA]</scope>
    <source>
        <strain evidence="4">JCM 16908</strain>
    </source>
</reference>
<sequence>MALTEGRHQGGSTPSTPAVKAPQPRTQAGPVEYVFAAARIAIGWVFLWAFLDKLFGWGFATPADRAWINGGSPTTGFLKSTTDHTFGGLFANLAGQPWVDWLFMTGLAGIGTALILGAGMKIAATTGGLLLMFMWAAELPLANNPFMDDHIIYTIVLAGLALAGAGNTLGIGEWWGNTQLVRRHPILK</sequence>
<keyword evidence="2" id="KW-0472">Membrane</keyword>
<dbReference type="RefSeq" id="WP_344933856.1">
    <property type="nucleotide sequence ID" value="NZ_BAAAZR010000001.1"/>
</dbReference>
<gene>
    <name evidence="3" type="ORF">GCM10022226_06020</name>
</gene>
<comment type="caution">
    <text evidence="3">The sequence shown here is derived from an EMBL/GenBank/DDBJ whole genome shotgun (WGS) entry which is preliminary data.</text>
</comment>
<organism evidence="3 4">
    <name type="scientific">Sphaerisporangium flaviroseum</name>
    <dbReference type="NCBI Taxonomy" id="509199"/>
    <lineage>
        <taxon>Bacteria</taxon>
        <taxon>Bacillati</taxon>
        <taxon>Actinomycetota</taxon>
        <taxon>Actinomycetes</taxon>
        <taxon>Streptosporangiales</taxon>
        <taxon>Streptosporangiaceae</taxon>
        <taxon>Sphaerisporangium</taxon>
    </lineage>
</organism>
<evidence type="ECO:0000313" key="3">
    <source>
        <dbReference type="EMBL" id="GAA3789934.1"/>
    </source>
</evidence>
<feature type="transmembrane region" description="Helical" evidence="2">
    <location>
        <begin position="33"/>
        <end position="51"/>
    </location>
</feature>
<feature type="region of interest" description="Disordered" evidence="1">
    <location>
        <begin position="1"/>
        <end position="24"/>
    </location>
</feature>
<keyword evidence="2" id="KW-0812">Transmembrane</keyword>
<evidence type="ECO:0000256" key="2">
    <source>
        <dbReference type="SAM" id="Phobius"/>
    </source>
</evidence>
<name>A0ABP7HEP3_9ACTN</name>
<proteinExistence type="predicted"/>
<keyword evidence="2" id="KW-1133">Transmembrane helix</keyword>
<evidence type="ECO:0000256" key="1">
    <source>
        <dbReference type="SAM" id="MobiDB-lite"/>
    </source>
</evidence>
<accession>A0ABP7HEP3</accession>
<dbReference type="EMBL" id="BAAAZR010000001">
    <property type="protein sequence ID" value="GAA3789934.1"/>
    <property type="molecule type" value="Genomic_DNA"/>
</dbReference>
<dbReference type="Proteomes" id="UP001500888">
    <property type="component" value="Unassembled WGS sequence"/>
</dbReference>
<feature type="transmembrane region" description="Helical" evidence="2">
    <location>
        <begin position="122"/>
        <end position="139"/>
    </location>
</feature>
<evidence type="ECO:0000313" key="4">
    <source>
        <dbReference type="Proteomes" id="UP001500888"/>
    </source>
</evidence>
<feature type="transmembrane region" description="Helical" evidence="2">
    <location>
        <begin position="151"/>
        <end position="175"/>
    </location>
</feature>
<keyword evidence="4" id="KW-1185">Reference proteome</keyword>
<protein>
    <submittedName>
        <fullName evidence="3">DoxX family membrane protein</fullName>
    </submittedName>
</protein>